<dbReference type="PROSITE" id="PS50911">
    <property type="entry name" value="CHAP"/>
    <property type="match status" value="1"/>
</dbReference>
<dbReference type="Proteomes" id="UP000050969">
    <property type="component" value="Unassembled WGS sequence"/>
</dbReference>
<dbReference type="AlphaFoldDB" id="A0A0R2MU38"/>
<comment type="caution">
    <text evidence="2">The sequence shown here is derived from an EMBL/GenBank/DDBJ whole genome shotgun (WGS) entry which is preliminary data.</text>
</comment>
<gene>
    <name evidence="2" type="ORF">IV56_GL000460</name>
</gene>
<dbReference type="EMBL" id="JQCE01000021">
    <property type="protein sequence ID" value="KRO17135.1"/>
    <property type="molecule type" value="Genomic_DNA"/>
</dbReference>
<dbReference type="Pfam" id="PF05257">
    <property type="entry name" value="CHAP"/>
    <property type="match status" value="1"/>
</dbReference>
<dbReference type="PRINTS" id="PR01852">
    <property type="entry name" value="SIBAPROTEIN"/>
</dbReference>
<dbReference type="Gene3D" id="3.90.1720.10">
    <property type="entry name" value="endopeptidase domain like (from Nostoc punctiforme)"/>
    <property type="match status" value="1"/>
</dbReference>
<dbReference type="InterPro" id="IPR009148">
    <property type="entry name" value="PcsB-like"/>
</dbReference>
<dbReference type="InterPro" id="IPR038765">
    <property type="entry name" value="Papain-like_cys_pep_sf"/>
</dbReference>
<feature type="domain" description="Peptidase C51" evidence="1">
    <location>
        <begin position="96"/>
        <end position="226"/>
    </location>
</feature>
<evidence type="ECO:0000259" key="1">
    <source>
        <dbReference type="PROSITE" id="PS50911"/>
    </source>
</evidence>
<accession>A0A0R2MU38</accession>
<evidence type="ECO:0000313" key="3">
    <source>
        <dbReference type="Proteomes" id="UP000050969"/>
    </source>
</evidence>
<keyword evidence="3" id="KW-1185">Reference proteome</keyword>
<proteinExistence type="predicted"/>
<dbReference type="SUPFAM" id="SSF54001">
    <property type="entry name" value="Cysteine proteinases"/>
    <property type="match status" value="1"/>
</dbReference>
<reference evidence="2 3" key="1">
    <citation type="journal article" date="2015" name="Genome Announc.">
        <title>Expanding the biotechnology potential of lactobacilli through comparative genomics of 213 strains and associated genera.</title>
        <authorList>
            <person name="Sun Z."/>
            <person name="Harris H.M."/>
            <person name="McCann A."/>
            <person name="Guo C."/>
            <person name="Argimon S."/>
            <person name="Zhang W."/>
            <person name="Yang X."/>
            <person name="Jeffery I.B."/>
            <person name="Cooney J.C."/>
            <person name="Kagawa T.F."/>
            <person name="Liu W."/>
            <person name="Song Y."/>
            <person name="Salvetti E."/>
            <person name="Wrobel A."/>
            <person name="Rasinkangas P."/>
            <person name="Parkhill J."/>
            <person name="Rea M.C."/>
            <person name="O'Sullivan O."/>
            <person name="Ritari J."/>
            <person name="Douillard F.P."/>
            <person name="Paul Ross R."/>
            <person name="Yang R."/>
            <person name="Briner A.E."/>
            <person name="Felis G.E."/>
            <person name="de Vos W.M."/>
            <person name="Barrangou R."/>
            <person name="Klaenhammer T.R."/>
            <person name="Caufield P.W."/>
            <person name="Cui Y."/>
            <person name="Zhang H."/>
            <person name="O'Toole P.W."/>
        </authorList>
    </citation>
    <scope>NUCLEOTIDE SEQUENCE [LARGE SCALE GENOMIC DNA]</scope>
    <source>
        <strain evidence="2 3">DSM 24301</strain>
    </source>
</reference>
<dbReference type="InterPro" id="IPR007921">
    <property type="entry name" value="CHAP_dom"/>
</dbReference>
<organism evidence="2 3">
    <name type="scientific">Lacticaseibacillus saniviri JCM 17471 = DSM 24301</name>
    <dbReference type="NCBI Taxonomy" id="1293598"/>
    <lineage>
        <taxon>Bacteria</taxon>
        <taxon>Bacillati</taxon>
        <taxon>Bacillota</taxon>
        <taxon>Bacilli</taxon>
        <taxon>Lactobacillales</taxon>
        <taxon>Lactobacillaceae</taxon>
        <taxon>Lacticaseibacillus</taxon>
    </lineage>
</organism>
<dbReference type="STRING" id="1293598.IV56_GL000460"/>
<dbReference type="PATRIC" id="fig|1293598.4.peg.493"/>
<name>A0A0R2MU38_9LACO</name>
<protein>
    <recommendedName>
        <fullName evidence="1">Peptidase C51 domain-containing protein</fullName>
    </recommendedName>
</protein>
<evidence type="ECO:0000313" key="2">
    <source>
        <dbReference type="EMBL" id="KRO17135.1"/>
    </source>
</evidence>
<sequence length="227" mass="24493">MLSIAVASFVGLVGIGIGSQTNNVDAASKDNVITVNYVPNYGIAIWDSPEAGQHATGKYLQHGTSWKTFATQVVNGKTWYNLGGAQWIDSTYTIDGYAPIAQAPAHPDYTSQINTYPWGQCTYYVKMVAPWVGNYWGNGNQWGASAKKVGFKVDNQPAAGSVVSFASNQWVGGWQADPYYGHVAYVKSYNPANNTITITQGGMGFRTPTGPNTQVVSGASNFTYIHR</sequence>